<reference evidence="3" key="1">
    <citation type="submission" date="2022-06" db="EMBL/GenBank/DDBJ databases">
        <title>Uncovering the hologenomic basis of an extraordinary plant invasion.</title>
        <authorList>
            <person name="Bieker V.C."/>
            <person name="Martin M.D."/>
            <person name="Gilbert T."/>
            <person name="Hodgins K."/>
            <person name="Battlay P."/>
            <person name="Petersen B."/>
            <person name="Wilson J."/>
        </authorList>
    </citation>
    <scope>NUCLEOTIDE SEQUENCE</scope>
    <source>
        <strain evidence="3">AA19_3_7</strain>
        <tissue evidence="3">Leaf</tissue>
    </source>
</reference>
<dbReference type="InterPro" id="IPR029063">
    <property type="entry name" value="SAM-dependent_MTases_sf"/>
</dbReference>
<dbReference type="GO" id="GO:0003677">
    <property type="term" value="F:DNA binding"/>
    <property type="evidence" value="ECO:0007669"/>
    <property type="project" value="TreeGrafter"/>
</dbReference>
<proteinExistence type="predicted"/>
<organism evidence="3 4">
    <name type="scientific">Ambrosia artemisiifolia</name>
    <name type="common">Common ragweed</name>
    <dbReference type="NCBI Taxonomy" id="4212"/>
    <lineage>
        <taxon>Eukaryota</taxon>
        <taxon>Viridiplantae</taxon>
        <taxon>Streptophyta</taxon>
        <taxon>Embryophyta</taxon>
        <taxon>Tracheophyta</taxon>
        <taxon>Spermatophyta</taxon>
        <taxon>Magnoliopsida</taxon>
        <taxon>eudicotyledons</taxon>
        <taxon>Gunneridae</taxon>
        <taxon>Pentapetalae</taxon>
        <taxon>asterids</taxon>
        <taxon>campanulids</taxon>
        <taxon>Asterales</taxon>
        <taxon>Asteraceae</taxon>
        <taxon>Asteroideae</taxon>
        <taxon>Heliantheae alliance</taxon>
        <taxon>Heliantheae</taxon>
        <taxon>Ambrosia</taxon>
    </lineage>
</organism>
<feature type="domain" description="BAH" evidence="2">
    <location>
        <begin position="33"/>
        <end position="152"/>
    </location>
</feature>
<dbReference type="AlphaFoldDB" id="A0AAD5CDI4"/>
<dbReference type="Gene3D" id="3.40.50.150">
    <property type="entry name" value="Vaccinia Virus protein VP39"/>
    <property type="match status" value="1"/>
</dbReference>
<accession>A0AAD5CDI4</accession>
<keyword evidence="4" id="KW-1185">Reference proteome</keyword>
<name>A0AAD5CDI4_AMBAR</name>
<dbReference type="SMART" id="SM00439">
    <property type="entry name" value="BAH"/>
    <property type="match status" value="1"/>
</dbReference>
<dbReference type="EMBL" id="JAMZMK010008543">
    <property type="protein sequence ID" value="KAI7739921.1"/>
    <property type="molecule type" value="Genomic_DNA"/>
</dbReference>
<feature type="compositionally biased region" description="Low complexity" evidence="1">
    <location>
        <begin position="163"/>
        <end position="173"/>
    </location>
</feature>
<dbReference type="GO" id="GO:0005634">
    <property type="term" value="C:nucleus"/>
    <property type="evidence" value="ECO:0007669"/>
    <property type="project" value="TreeGrafter"/>
</dbReference>
<dbReference type="InterPro" id="IPR050390">
    <property type="entry name" value="C5-Methyltransferase"/>
</dbReference>
<dbReference type="GO" id="GO:0003682">
    <property type="term" value="F:chromatin binding"/>
    <property type="evidence" value="ECO:0007669"/>
    <property type="project" value="InterPro"/>
</dbReference>
<feature type="non-terminal residue" evidence="3">
    <location>
        <position position="1"/>
    </location>
</feature>
<dbReference type="GO" id="GO:0003886">
    <property type="term" value="F:DNA (cytosine-5-)-methyltransferase activity"/>
    <property type="evidence" value="ECO:0007669"/>
    <property type="project" value="TreeGrafter"/>
</dbReference>
<dbReference type="GO" id="GO:0044027">
    <property type="term" value="P:negative regulation of gene expression via chromosomal CpG island methylation"/>
    <property type="evidence" value="ECO:0007669"/>
    <property type="project" value="TreeGrafter"/>
</dbReference>
<dbReference type="Pfam" id="PF01426">
    <property type="entry name" value="BAH"/>
    <property type="match status" value="1"/>
</dbReference>
<evidence type="ECO:0000259" key="2">
    <source>
        <dbReference type="PROSITE" id="PS51038"/>
    </source>
</evidence>
<feature type="region of interest" description="Disordered" evidence="1">
    <location>
        <begin position="152"/>
        <end position="179"/>
    </location>
</feature>
<feature type="non-terminal residue" evidence="3">
    <location>
        <position position="220"/>
    </location>
</feature>
<dbReference type="Proteomes" id="UP001206925">
    <property type="component" value="Unassembled WGS sequence"/>
</dbReference>
<dbReference type="PANTHER" id="PTHR10629">
    <property type="entry name" value="CYTOSINE-SPECIFIC METHYLTRANSFERASE"/>
    <property type="match status" value="1"/>
</dbReference>
<dbReference type="PROSITE" id="PS51038">
    <property type="entry name" value="BAH"/>
    <property type="match status" value="1"/>
</dbReference>
<dbReference type="PANTHER" id="PTHR10629:SF50">
    <property type="entry name" value="DNA (CYTOSINE-5)-METHYLTRANSFERASE CMT3"/>
    <property type="match status" value="1"/>
</dbReference>
<dbReference type="Gene3D" id="2.30.30.490">
    <property type="match status" value="1"/>
</dbReference>
<comment type="caution">
    <text evidence="3">The sequence shown here is derived from an EMBL/GenBank/DDBJ whole genome shotgun (WGS) entry which is preliminary data.</text>
</comment>
<protein>
    <recommendedName>
        <fullName evidence="2">BAH domain-containing protein</fullName>
    </recommendedName>
</protein>
<dbReference type="InterPro" id="IPR043151">
    <property type="entry name" value="BAH_sf"/>
</dbReference>
<evidence type="ECO:0000313" key="4">
    <source>
        <dbReference type="Proteomes" id="UP001206925"/>
    </source>
</evidence>
<evidence type="ECO:0000256" key="1">
    <source>
        <dbReference type="SAM" id="MobiDB-lite"/>
    </source>
</evidence>
<gene>
    <name evidence="3" type="ORF">M8C21_029323</name>
</gene>
<dbReference type="InterPro" id="IPR001025">
    <property type="entry name" value="BAH_dom"/>
</dbReference>
<evidence type="ECO:0000313" key="3">
    <source>
        <dbReference type="EMBL" id="KAI7739921.1"/>
    </source>
</evidence>
<sequence>KTVTVEIPKGSEPPKEYIQAKRHFTEALIDGRVHFKLGDDGYVQAGEGEDNYICRVVEMFEGLDGESYFCAQWFYRAKDTVIQACSNLIDDKRIFLSEIKDDNPLDCLVEKLKIVRVPLDVDVATKRAMLSNGDYYYDMSYLVPFSTYQNLPPGDNEADGNESDSTISSESDSNVAVTKVPKLKKDNKPVMRMLDLYSGCGAMSTGLCLGANMADVNLVT</sequence>